<dbReference type="GO" id="GO:0008168">
    <property type="term" value="F:methyltransferase activity"/>
    <property type="evidence" value="ECO:0007669"/>
    <property type="project" value="UniProtKB-KW"/>
</dbReference>
<accession>A0ABV4CL48</accession>
<dbReference type="EMBL" id="JBGEHV010000043">
    <property type="protein sequence ID" value="MEY8041837.1"/>
    <property type="molecule type" value="Genomic_DNA"/>
</dbReference>
<feature type="region of interest" description="Disordered" evidence="2">
    <location>
        <begin position="1"/>
        <end position="21"/>
    </location>
</feature>
<gene>
    <name evidence="3" type="ORF">AB8O55_20705</name>
</gene>
<dbReference type="Proteomes" id="UP001564626">
    <property type="component" value="Unassembled WGS sequence"/>
</dbReference>
<evidence type="ECO:0000313" key="3">
    <source>
        <dbReference type="EMBL" id="MEY8041837.1"/>
    </source>
</evidence>
<protein>
    <submittedName>
        <fullName evidence="3">Class I SAM-dependent methyltransferase</fullName>
        <ecNumber evidence="3">2.1.1.-</ecNumber>
    </submittedName>
</protein>
<reference evidence="3 4" key="1">
    <citation type="submission" date="2024-08" db="EMBL/GenBank/DDBJ databases">
        <title>Genome mining of Saccharopolyspora cebuensis PGLac3 from Nigerian medicinal plant.</title>
        <authorList>
            <person name="Ezeobiora C.E."/>
            <person name="Igbokwe N.H."/>
            <person name="Amin D.H."/>
            <person name="Mendie U.E."/>
        </authorList>
    </citation>
    <scope>NUCLEOTIDE SEQUENCE [LARGE SCALE GENOMIC DNA]</scope>
    <source>
        <strain evidence="3 4">PGLac3</strain>
    </source>
</reference>
<dbReference type="InterPro" id="IPR029063">
    <property type="entry name" value="SAM-dependent_MTases_sf"/>
</dbReference>
<dbReference type="Gene3D" id="3.40.50.150">
    <property type="entry name" value="Vaccinia Virus protein VP39"/>
    <property type="match status" value="1"/>
</dbReference>
<sequence>MSLVGTPNGIGTRADPHAQAREARRQPLLLHSTGLFREVFEIVFAHREIRTVVEVGVESGQVSGLYAELGATAVHCVEPHPTEELRATLAEHDALHLVERPSPAALAELPAADLYVLDGDHNYATVRAELDWILAHAPEAVVVFHDLLWPWGRRDLYYQPSQLGEEDQLPSTEDGPTIWHDELTPTGFVGCGAFRCAETAGGEGNGVLTAVEDALADDDESWHLELVPAVFGLGVLVPRRGTAADGLVRALRPYSRSSLLAAMENNRLALYTQVLHLQYEAAAHADRLAGTVSTQQAEIAALRDKLDWVIAGHAEQVARLRETNRRLTEQLAEEQRVGQLLRALASTAAATVQRRFRS</sequence>
<dbReference type="RefSeq" id="WP_345361505.1">
    <property type="nucleotide sequence ID" value="NZ_BAABII010000005.1"/>
</dbReference>
<evidence type="ECO:0000256" key="1">
    <source>
        <dbReference type="SAM" id="Coils"/>
    </source>
</evidence>
<feature type="coiled-coil region" evidence="1">
    <location>
        <begin position="310"/>
        <end position="337"/>
    </location>
</feature>
<dbReference type="GO" id="GO:0032259">
    <property type="term" value="P:methylation"/>
    <property type="evidence" value="ECO:0007669"/>
    <property type="project" value="UniProtKB-KW"/>
</dbReference>
<keyword evidence="1" id="KW-0175">Coiled coil</keyword>
<dbReference type="SUPFAM" id="SSF53335">
    <property type="entry name" value="S-adenosyl-L-methionine-dependent methyltransferases"/>
    <property type="match status" value="1"/>
</dbReference>
<evidence type="ECO:0000256" key="2">
    <source>
        <dbReference type="SAM" id="MobiDB-lite"/>
    </source>
</evidence>
<keyword evidence="4" id="KW-1185">Reference proteome</keyword>
<evidence type="ECO:0000313" key="4">
    <source>
        <dbReference type="Proteomes" id="UP001564626"/>
    </source>
</evidence>
<organism evidence="3 4">
    <name type="scientific">Saccharopolyspora cebuensis</name>
    <dbReference type="NCBI Taxonomy" id="418759"/>
    <lineage>
        <taxon>Bacteria</taxon>
        <taxon>Bacillati</taxon>
        <taxon>Actinomycetota</taxon>
        <taxon>Actinomycetes</taxon>
        <taxon>Pseudonocardiales</taxon>
        <taxon>Pseudonocardiaceae</taxon>
        <taxon>Saccharopolyspora</taxon>
    </lineage>
</organism>
<proteinExistence type="predicted"/>
<dbReference type="Pfam" id="PF13578">
    <property type="entry name" value="Methyltransf_24"/>
    <property type="match status" value="1"/>
</dbReference>
<keyword evidence="3" id="KW-0808">Transferase</keyword>
<dbReference type="EC" id="2.1.1.-" evidence="3"/>
<name>A0ABV4CL48_9PSEU</name>
<keyword evidence="3" id="KW-0489">Methyltransferase</keyword>
<comment type="caution">
    <text evidence="3">The sequence shown here is derived from an EMBL/GenBank/DDBJ whole genome shotgun (WGS) entry which is preliminary data.</text>
</comment>